<name>G9WKN9_9FIRM</name>
<dbReference type="InterPro" id="IPR036554">
    <property type="entry name" value="GHMP_kinase_C_sf"/>
</dbReference>
<dbReference type="InterPro" id="IPR013750">
    <property type="entry name" value="GHMP_kinase_C_dom"/>
</dbReference>
<dbReference type="HOGENOM" id="CLU_048558_1_0_9"/>
<sequence length="334" mass="37672">MIITKTPFRMSFFGGGTDMEEYFKEYGGAVLSTSFDKYCYVNVRHLPPFFQYSTELSYSKTERVNSLEEIQHPAIREAMRMLDMQEIRLMYEADLPARSGLGTSSSFAVGMLHAFHALKGKYVDKKTLADQAIHLERVLCKEAGGWQDQIAASFGGLNRIDFSEEGYRVSPILISPERKQRLNENLMLFFTGFTRFSSEIQKANQSSSPEDKNALLREMRALVDEGADILCSKGRDLDDFGRLLHSTWELKRKTAKSISTDSIDLLYEMGLRAGALGGKLLGAGGGGFLLFYVEKEKQQGVMEAMRDLLYIPFSFENGGTQVVYYSPETFEKKG</sequence>
<keyword evidence="9" id="KW-1185">Reference proteome</keyword>
<keyword evidence="3" id="KW-0418">Kinase</keyword>
<feature type="domain" description="GHMP kinase C-terminal" evidence="7">
    <location>
        <begin position="235"/>
        <end position="308"/>
    </location>
</feature>
<dbReference type="InterPro" id="IPR014606">
    <property type="entry name" value="Heptose_7-P_kinase"/>
</dbReference>
<dbReference type="Pfam" id="PF00288">
    <property type="entry name" value="GHMP_kinases_N"/>
    <property type="match status" value="1"/>
</dbReference>
<evidence type="ECO:0000313" key="8">
    <source>
        <dbReference type="EMBL" id="EHL13881.1"/>
    </source>
</evidence>
<dbReference type="Pfam" id="PF08544">
    <property type="entry name" value="GHMP_kinases_C"/>
    <property type="match status" value="1"/>
</dbReference>
<evidence type="ECO:0000256" key="3">
    <source>
        <dbReference type="ARBA" id="ARBA00022777"/>
    </source>
</evidence>
<dbReference type="InterPro" id="IPR052203">
    <property type="entry name" value="GHMP_Kinase-Related"/>
</dbReference>
<dbReference type="InterPro" id="IPR001174">
    <property type="entry name" value="HddA/FKP"/>
</dbReference>
<dbReference type="GO" id="GO:0042352">
    <property type="term" value="P:GDP-L-fucose salvage"/>
    <property type="evidence" value="ECO:0007669"/>
    <property type="project" value="TreeGrafter"/>
</dbReference>
<comment type="caution">
    <text evidence="8">The sequence shown here is derived from an EMBL/GenBank/DDBJ whole genome shotgun (WGS) entry which is preliminary data.</text>
</comment>
<dbReference type="Proteomes" id="UP000018461">
    <property type="component" value="Unassembled WGS sequence"/>
</dbReference>
<reference evidence="8" key="2">
    <citation type="submission" date="2013-03" db="EMBL/GenBank/DDBJ databases">
        <title>The Genome Sequence of Oribacterium sp. ACB1.</title>
        <authorList>
            <consortium name="The Broad Institute Genomics Platform"/>
            <consortium name="The Broad Institute Genome Sequencing Center for Infectious Disease"/>
            <person name="Earl A."/>
            <person name="Ward D."/>
            <person name="Feldgarden M."/>
            <person name="Gevers D."/>
            <person name="Sizova M."/>
            <person name="Hazen A."/>
            <person name="Epstein S."/>
            <person name="Walker B."/>
            <person name="Young S."/>
            <person name="Zeng Q."/>
            <person name="Gargeya S."/>
            <person name="Fitzgerald M."/>
            <person name="Haas B."/>
            <person name="Abouelleil A."/>
            <person name="Allen A.W."/>
            <person name="Alvarado L."/>
            <person name="Arachchi H.M."/>
            <person name="Berlin A.M."/>
            <person name="Chapman S.B."/>
            <person name="Gainer-Dewar J."/>
            <person name="Goldberg J."/>
            <person name="Griggs A."/>
            <person name="Gujja S."/>
            <person name="Hansen M."/>
            <person name="Howarth C."/>
            <person name="Imamovic A."/>
            <person name="Ireland A."/>
            <person name="Larimer J."/>
            <person name="McCowan C."/>
            <person name="Murphy C."/>
            <person name="Pearson M."/>
            <person name="Poon T.W."/>
            <person name="Priest M."/>
            <person name="Roberts A."/>
            <person name="Saif S."/>
            <person name="Shea T."/>
            <person name="Sisk P."/>
            <person name="Sykes S."/>
            <person name="Wortman J."/>
            <person name="Nusbaum C."/>
            <person name="Birren B."/>
        </authorList>
    </citation>
    <scope>NUCLEOTIDE SEQUENCE [LARGE SCALE GENOMIC DNA]</scope>
    <source>
        <strain evidence="8">ACB1</strain>
    </source>
</reference>
<protein>
    <recommendedName>
        <fullName evidence="10">GHMP kinase N-terminal domain-containing protein</fullName>
    </recommendedName>
</protein>
<reference evidence="8" key="1">
    <citation type="submission" date="2011-08" db="EMBL/GenBank/DDBJ databases">
        <authorList>
            <consortium name="The Broad Institute Genome Sequencing Platform"/>
            <person name="Earl A."/>
            <person name="Ward D."/>
            <person name="Feldgarden M."/>
            <person name="Gevers D."/>
            <person name="Sizova M."/>
            <person name="Hazen A."/>
            <person name="Epstein S."/>
            <person name="Young S.K."/>
            <person name="Zeng Q."/>
            <person name="Gargeya S."/>
            <person name="Fitzgerald M."/>
            <person name="Haas B."/>
            <person name="Abouelleil A."/>
            <person name="Alvarado L."/>
            <person name="Arachchi H.M."/>
            <person name="Berlin A."/>
            <person name="Brown A."/>
            <person name="Chapman S.B."/>
            <person name="Chen Z."/>
            <person name="Dunbar C."/>
            <person name="Freedman E."/>
            <person name="Gearin G."/>
            <person name="Gellesch M."/>
            <person name="Goldberg J."/>
            <person name="Griggs A."/>
            <person name="Gujja S."/>
            <person name="Heiman D."/>
            <person name="Howarth C."/>
            <person name="Larson L."/>
            <person name="Lui A."/>
            <person name="MacDonald P.J.P."/>
            <person name="Montmayeur A."/>
            <person name="Murphy C."/>
            <person name="Neiman D."/>
            <person name="Pearson M."/>
            <person name="Priest M."/>
            <person name="Roberts A."/>
            <person name="Saif S."/>
            <person name="Shea T."/>
            <person name="Shenoy N."/>
            <person name="Sisk P."/>
            <person name="Stolte C."/>
            <person name="Sykes S."/>
            <person name="Wortman J."/>
            <person name="Nusbaum C."/>
            <person name="Birren B."/>
        </authorList>
    </citation>
    <scope>NUCLEOTIDE SEQUENCE</scope>
    <source>
        <strain evidence="8">ACB1</strain>
    </source>
</reference>
<dbReference type="STRING" id="796943.HMPREF9625_01946"/>
<dbReference type="Gene3D" id="3.30.230.120">
    <property type="match status" value="1"/>
</dbReference>
<dbReference type="PANTHER" id="PTHR32463:SF0">
    <property type="entry name" value="L-FUCOSE KINASE"/>
    <property type="match status" value="1"/>
</dbReference>
<evidence type="ECO:0000259" key="6">
    <source>
        <dbReference type="Pfam" id="PF00288"/>
    </source>
</evidence>
<comment type="similarity">
    <text evidence="5">Belongs to the GHMP kinase family.</text>
</comment>
<proteinExistence type="inferred from homology"/>
<dbReference type="EMBL" id="AFZC02000002">
    <property type="protein sequence ID" value="EHL13881.1"/>
    <property type="molecule type" value="Genomic_DNA"/>
</dbReference>
<accession>G9WKN9</accession>
<keyword evidence="4" id="KW-0067">ATP-binding</keyword>
<dbReference type="PATRIC" id="fig|796943.3.peg.300"/>
<evidence type="ECO:0000313" key="9">
    <source>
        <dbReference type="Proteomes" id="UP000018461"/>
    </source>
</evidence>
<dbReference type="SUPFAM" id="SSF54211">
    <property type="entry name" value="Ribosomal protein S5 domain 2-like"/>
    <property type="match status" value="1"/>
</dbReference>
<evidence type="ECO:0008006" key="10">
    <source>
        <dbReference type="Google" id="ProtNLM"/>
    </source>
</evidence>
<dbReference type="RefSeq" id="WP_009535770.1">
    <property type="nucleotide sequence ID" value="NZ_KE148312.1"/>
</dbReference>
<dbReference type="PRINTS" id="PR00960">
    <property type="entry name" value="LMBPPROTEIN"/>
</dbReference>
<dbReference type="PANTHER" id="PTHR32463">
    <property type="entry name" value="L-FUCOSE KINASE"/>
    <property type="match status" value="1"/>
</dbReference>
<dbReference type="PIRSF" id="PIRSF036406">
    <property type="entry name" value="Hept_kin"/>
    <property type="match status" value="1"/>
</dbReference>
<dbReference type="InterPro" id="IPR020568">
    <property type="entry name" value="Ribosomal_Su5_D2-typ_SF"/>
</dbReference>
<evidence type="ECO:0000256" key="5">
    <source>
        <dbReference type="ARBA" id="ARBA00038121"/>
    </source>
</evidence>
<evidence type="ECO:0000259" key="7">
    <source>
        <dbReference type="Pfam" id="PF08544"/>
    </source>
</evidence>
<dbReference type="AlphaFoldDB" id="G9WKN9"/>
<keyword evidence="2" id="KW-0547">Nucleotide-binding</keyword>
<dbReference type="InterPro" id="IPR006204">
    <property type="entry name" value="GHMP_kinase_N_dom"/>
</dbReference>
<gene>
    <name evidence="8" type="ORF">HMPREF9625_01946</name>
</gene>
<evidence type="ECO:0000256" key="2">
    <source>
        <dbReference type="ARBA" id="ARBA00022741"/>
    </source>
</evidence>
<dbReference type="GO" id="GO:0005524">
    <property type="term" value="F:ATP binding"/>
    <property type="evidence" value="ECO:0007669"/>
    <property type="project" value="UniProtKB-KW"/>
</dbReference>
<dbReference type="GO" id="GO:0050201">
    <property type="term" value="F:fucokinase activity"/>
    <property type="evidence" value="ECO:0007669"/>
    <property type="project" value="TreeGrafter"/>
</dbReference>
<organism evidence="8 9">
    <name type="scientific">Oribacterium parvum ACB1</name>
    <dbReference type="NCBI Taxonomy" id="796943"/>
    <lineage>
        <taxon>Bacteria</taxon>
        <taxon>Bacillati</taxon>
        <taxon>Bacillota</taxon>
        <taxon>Clostridia</taxon>
        <taxon>Lachnospirales</taxon>
        <taxon>Lachnospiraceae</taxon>
        <taxon>Oribacterium</taxon>
    </lineage>
</organism>
<evidence type="ECO:0000256" key="1">
    <source>
        <dbReference type="ARBA" id="ARBA00022679"/>
    </source>
</evidence>
<dbReference type="SUPFAM" id="SSF55060">
    <property type="entry name" value="GHMP Kinase, C-terminal domain"/>
    <property type="match status" value="1"/>
</dbReference>
<keyword evidence="1" id="KW-0808">Transferase</keyword>
<evidence type="ECO:0000256" key="4">
    <source>
        <dbReference type="ARBA" id="ARBA00022840"/>
    </source>
</evidence>
<feature type="domain" description="GHMP kinase N-terminal" evidence="6">
    <location>
        <begin position="77"/>
        <end position="156"/>
    </location>
</feature>